<keyword evidence="4 8" id="KW-0812">Transmembrane</keyword>
<keyword evidence="5 8" id="KW-1133">Transmembrane helix</keyword>
<feature type="transmembrane region" description="Helical" evidence="8">
    <location>
        <begin position="270"/>
        <end position="291"/>
    </location>
</feature>
<keyword evidence="3" id="KW-1003">Cell membrane</keyword>
<evidence type="ECO:0000313" key="9">
    <source>
        <dbReference type="EMBL" id="PXF48946.1"/>
    </source>
</evidence>
<sequence>MEEEKDYGSIPKDEESPNGSFIVIPHSGVDDTMPISIGPPGSRLKRNAQIEYNPFDWRRTLLVIKGRPNISSAFYVTCVLGTLLVIVSGMADIGVDNERTCRAWCSRFAIGNQPHAYIGFILFLLMSFRTAQSYKNYVSGQQAFYQIQTRVRSFVHMFLDVMPRYDMSKEHRARILAHLIAFPYALTAELRRDRRFKEPELDRLLTTDDFNRIRAAASRPLFVLETISQMLRAYGEKVDRKVYSKLHDNIIAMYTPYSEVERINLNPMGFAYVVHLRLLLMTYLTSLPLALVEQMGYATIPVFWVIAYSLMSLEMLAVEVENPFGYQGSDLRLFKYNTILRDTVLESWEWWLKDSGSQIQNEEEEHKYANFGQEEEEEPIMEEWFDYW</sequence>
<protein>
    <submittedName>
        <fullName evidence="9">Uncharacterized protein</fullName>
    </submittedName>
</protein>
<dbReference type="GO" id="GO:0005254">
    <property type="term" value="F:chloride channel activity"/>
    <property type="evidence" value="ECO:0007669"/>
    <property type="project" value="InterPro"/>
</dbReference>
<dbReference type="STRING" id="448386.A0A2V3J3B9"/>
<feature type="transmembrane region" description="Helical" evidence="8">
    <location>
        <begin position="73"/>
        <end position="95"/>
    </location>
</feature>
<evidence type="ECO:0000256" key="5">
    <source>
        <dbReference type="ARBA" id="ARBA00022989"/>
    </source>
</evidence>
<evidence type="ECO:0000256" key="3">
    <source>
        <dbReference type="ARBA" id="ARBA00022475"/>
    </source>
</evidence>
<dbReference type="Pfam" id="PF25539">
    <property type="entry name" value="Bestrophin_2"/>
    <property type="match status" value="1"/>
</dbReference>
<organism evidence="9 10">
    <name type="scientific">Gracilariopsis chorda</name>
    <dbReference type="NCBI Taxonomy" id="448386"/>
    <lineage>
        <taxon>Eukaryota</taxon>
        <taxon>Rhodophyta</taxon>
        <taxon>Florideophyceae</taxon>
        <taxon>Rhodymeniophycidae</taxon>
        <taxon>Gracilariales</taxon>
        <taxon>Gracilariaceae</taxon>
        <taxon>Gracilariopsis</taxon>
    </lineage>
</organism>
<dbReference type="PANTHER" id="PTHR33281">
    <property type="entry name" value="UPF0187 PROTEIN YNEE"/>
    <property type="match status" value="1"/>
</dbReference>
<evidence type="ECO:0000256" key="8">
    <source>
        <dbReference type="SAM" id="Phobius"/>
    </source>
</evidence>
<accession>A0A2V3J3B9</accession>
<evidence type="ECO:0000313" key="10">
    <source>
        <dbReference type="Proteomes" id="UP000247409"/>
    </source>
</evidence>
<evidence type="ECO:0000256" key="4">
    <source>
        <dbReference type="ARBA" id="ARBA00022692"/>
    </source>
</evidence>
<feature type="transmembrane region" description="Helical" evidence="8">
    <location>
        <begin position="115"/>
        <end position="131"/>
    </location>
</feature>
<keyword evidence="6" id="KW-0406">Ion transport</keyword>
<evidence type="ECO:0000256" key="6">
    <source>
        <dbReference type="ARBA" id="ARBA00023065"/>
    </source>
</evidence>
<dbReference type="InterPro" id="IPR044669">
    <property type="entry name" value="YneE/VCCN1/2-like"/>
</dbReference>
<keyword evidence="7 8" id="KW-0472">Membrane</keyword>
<comment type="subcellular location">
    <subcellularLocation>
        <location evidence="1">Cell membrane</location>
        <topology evidence="1">Multi-pass membrane protein</topology>
    </subcellularLocation>
</comment>
<evidence type="ECO:0000256" key="2">
    <source>
        <dbReference type="ARBA" id="ARBA00022448"/>
    </source>
</evidence>
<dbReference type="EMBL" id="NBIV01000010">
    <property type="protein sequence ID" value="PXF48946.1"/>
    <property type="molecule type" value="Genomic_DNA"/>
</dbReference>
<name>A0A2V3J3B9_9FLOR</name>
<keyword evidence="2" id="KW-0813">Transport</keyword>
<dbReference type="PANTHER" id="PTHR33281:SF19">
    <property type="entry name" value="VOLTAGE-DEPENDENT ANION CHANNEL-FORMING PROTEIN YNEE"/>
    <property type="match status" value="1"/>
</dbReference>
<evidence type="ECO:0000256" key="7">
    <source>
        <dbReference type="ARBA" id="ARBA00023136"/>
    </source>
</evidence>
<comment type="caution">
    <text evidence="9">The sequence shown here is derived from an EMBL/GenBank/DDBJ whole genome shotgun (WGS) entry which is preliminary data.</text>
</comment>
<dbReference type="OrthoDB" id="1368at2759"/>
<gene>
    <name evidence="9" type="ORF">BWQ96_01288</name>
</gene>
<evidence type="ECO:0000256" key="1">
    <source>
        <dbReference type="ARBA" id="ARBA00004651"/>
    </source>
</evidence>
<keyword evidence="10" id="KW-1185">Reference proteome</keyword>
<reference evidence="9 10" key="1">
    <citation type="journal article" date="2018" name="Mol. Biol. Evol.">
        <title>Analysis of the draft genome of the red seaweed Gracilariopsis chorda provides insights into genome size evolution in Rhodophyta.</title>
        <authorList>
            <person name="Lee J."/>
            <person name="Yang E.C."/>
            <person name="Graf L."/>
            <person name="Yang J.H."/>
            <person name="Qiu H."/>
            <person name="Zel Zion U."/>
            <person name="Chan C.X."/>
            <person name="Stephens T.G."/>
            <person name="Weber A.P.M."/>
            <person name="Boo G.H."/>
            <person name="Boo S.M."/>
            <person name="Kim K.M."/>
            <person name="Shin Y."/>
            <person name="Jung M."/>
            <person name="Lee S.J."/>
            <person name="Yim H.S."/>
            <person name="Lee J.H."/>
            <person name="Bhattacharya D."/>
            <person name="Yoon H.S."/>
        </authorList>
    </citation>
    <scope>NUCLEOTIDE SEQUENCE [LARGE SCALE GENOMIC DNA]</scope>
    <source>
        <strain evidence="9 10">SKKU-2015</strain>
        <tissue evidence="9">Whole body</tissue>
    </source>
</reference>
<dbReference type="AlphaFoldDB" id="A0A2V3J3B9"/>
<proteinExistence type="predicted"/>
<dbReference type="GO" id="GO:0005886">
    <property type="term" value="C:plasma membrane"/>
    <property type="evidence" value="ECO:0007669"/>
    <property type="project" value="UniProtKB-SubCell"/>
</dbReference>
<feature type="transmembrane region" description="Helical" evidence="8">
    <location>
        <begin position="297"/>
        <end position="318"/>
    </location>
</feature>
<dbReference type="Proteomes" id="UP000247409">
    <property type="component" value="Unassembled WGS sequence"/>
</dbReference>